<protein>
    <submittedName>
        <fullName evidence="2">Uncharacterized protein</fullName>
    </submittedName>
</protein>
<name>A0A6J4KS87_9ACTN</name>
<evidence type="ECO:0000256" key="1">
    <source>
        <dbReference type="SAM" id="MobiDB-lite"/>
    </source>
</evidence>
<sequence>MPGAGGLLPGASWTQRRRRQQAPAVDGFTTAYRRELGL</sequence>
<dbReference type="EMBL" id="CADCUB010000033">
    <property type="protein sequence ID" value="CAA9312035.1"/>
    <property type="molecule type" value="Genomic_DNA"/>
</dbReference>
<gene>
    <name evidence="2" type="ORF">AVDCRST_MAG07-671</name>
</gene>
<organism evidence="2">
    <name type="scientific">uncultured Frankineae bacterium</name>
    <dbReference type="NCBI Taxonomy" id="437475"/>
    <lineage>
        <taxon>Bacteria</taxon>
        <taxon>Bacillati</taxon>
        <taxon>Actinomycetota</taxon>
        <taxon>Actinomycetes</taxon>
        <taxon>Frankiales</taxon>
        <taxon>environmental samples</taxon>
    </lineage>
</organism>
<feature type="region of interest" description="Disordered" evidence="1">
    <location>
        <begin position="1"/>
        <end position="26"/>
    </location>
</feature>
<evidence type="ECO:0000313" key="2">
    <source>
        <dbReference type="EMBL" id="CAA9312035.1"/>
    </source>
</evidence>
<proteinExistence type="predicted"/>
<dbReference type="AlphaFoldDB" id="A0A6J4KS87"/>
<reference evidence="2" key="1">
    <citation type="submission" date="2020-02" db="EMBL/GenBank/DDBJ databases">
        <authorList>
            <person name="Meier V. D."/>
        </authorList>
    </citation>
    <scope>NUCLEOTIDE SEQUENCE</scope>
    <source>
        <strain evidence="2">AVDCRST_MAG07</strain>
    </source>
</reference>
<accession>A0A6J4KS87</accession>